<protein>
    <submittedName>
        <fullName evidence="2">Uncharacterized protein</fullName>
    </submittedName>
</protein>
<name>G6FMW8_9CYAN</name>
<feature type="transmembrane region" description="Helical" evidence="1">
    <location>
        <begin position="20"/>
        <end position="42"/>
    </location>
</feature>
<keyword evidence="1" id="KW-0812">Transmembrane</keyword>
<sequence>MFQSLIGILVDFNLFFFDKIKLIIMFQSLIGILVDFNLWIFLKRVCAPIVSIPDRDFS</sequence>
<comment type="caution">
    <text evidence="2">The sequence shown here is derived from an EMBL/GenBank/DDBJ whole genome shotgun (WGS) entry which is preliminary data.</text>
</comment>
<dbReference type="EMBL" id="AGIZ01000001">
    <property type="protein sequence ID" value="EHC19398.1"/>
    <property type="molecule type" value="Genomic_DNA"/>
</dbReference>
<evidence type="ECO:0000313" key="3">
    <source>
        <dbReference type="Proteomes" id="UP000004344"/>
    </source>
</evidence>
<organism evidence="2 3">
    <name type="scientific">Fischerella thermalis JSC-11</name>
    <dbReference type="NCBI Taxonomy" id="741277"/>
    <lineage>
        <taxon>Bacteria</taxon>
        <taxon>Bacillati</taxon>
        <taxon>Cyanobacteriota</taxon>
        <taxon>Cyanophyceae</taxon>
        <taxon>Nostocales</taxon>
        <taxon>Hapalosiphonaceae</taxon>
        <taxon>Fischerella</taxon>
    </lineage>
</organism>
<proteinExistence type="predicted"/>
<dbReference type="Proteomes" id="UP000004344">
    <property type="component" value="Unassembled WGS sequence"/>
</dbReference>
<dbReference type="AlphaFoldDB" id="G6FMW8"/>
<keyword evidence="1" id="KW-0472">Membrane</keyword>
<evidence type="ECO:0000256" key="1">
    <source>
        <dbReference type="SAM" id="Phobius"/>
    </source>
</evidence>
<accession>G6FMW8</accession>
<keyword evidence="1" id="KW-1133">Transmembrane helix</keyword>
<reference evidence="2 3" key="1">
    <citation type="submission" date="2011-09" db="EMBL/GenBank/DDBJ databases">
        <title>The draft genome of Fischerella sp. JSC-11.</title>
        <authorList>
            <consortium name="US DOE Joint Genome Institute (JGI-PGF)"/>
            <person name="Lucas S."/>
            <person name="Han J."/>
            <person name="Lapidus A."/>
            <person name="Cheng J.-F."/>
            <person name="Goodwin L."/>
            <person name="Pitluck S."/>
            <person name="Peters L."/>
            <person name="Land M.L."/>
            <person name="Hauser L."/>
            <person name="Sarkisova S."/>
            <person name="Bryant D.A."/>
            <person name="Brown I."/>
            <person name="Woyke T.J."/>
        </authorList>
    </citation>
    <scope>NUCLEOTIDE SEQUENCE [LARGE SCALE GENOMIC DNA]</scope>
    <source>
        <strain evidence="2 3">JSC-11</strain>
    </source>
</reference>
<gene>
    <name evidence="2" type="ORF">FJSC11DRAFT_0215</name>
</gene>
<keyword evidence="3" id="KW-1185">Reference proteome</keyword>
<evidence type="ECO:0000313" key="2">
    <source>
        <dbReference type="EMBL" id="EHC19398.1"/>
    </source>
</evidence>